<protein>
    <recommendedName>
        <fullName evidence="4">Macroglobulin domain-containing protein</fullName>
    </recommendedName>
</protein>
<keyword evidence="1" id="KW-0732">Signal</keyword>
<comment type="caution">
    <text evidence="2">The sequence shown here is derived from an EMBL/GenBank/DDBJ whole genome shotgun (WGS) entry which is preliminary data.</text>
</comment>
<organism evidence="2 3">
    <name type="scientific">Polluticaenibacter yanchengensis</name>
    <dbReference type="NCBI Taxonomy" id="3014562"/>
    <lineage>
        <taxon>Bacteria</taxon>
        <taxon>Pseudomonadati</taxon>
        <taxon>Bacteroidota</taxon>
        <taxon>Chitinophagia</taxon>
        <taxon>Chitinophagales</taxon>
        <taxon>Chitinophagaceae</taxon>
        <taxon>Polluticaenibacter</taxon>
    </lineage>
</organism>
<sequence length="381" mass="43387">MRLIILSLVTLSYSLFGLPAANAQINFTIKTQDSLYVPNELLNVHAEFKIKDKAAPPATLNVTIENDNGTIWRMRWPIIDGKADGSINFSEELKNGNYKIYYDVQPRFFAIYGQLLQNKLVNQVYIAITNGASNYYEKNIPVKNNKFSIQKVAYPGDAYLYVRPPAKQNNVIYTVDTWLDSTYTPVASYGQQINIKQGAVSKINKLDAKLVTAKVQEFANPYHNWQALNKAGMSDLEVYDSLFVHPNFKKATKQFDFIKSDSLINAGSFETYLEKNYFNRKITIAEEENRLKGIRNSLFLVTRTNKKSYFYFLDNNPLTWTDLNNLLLIDILSIKIIENSPFKDGTGIIAIYTKAGVLKDNGIYKAGQKIKGYDHQSVNIQ</sequence>
<evidence type="ECO:0000313" key="2">
    <source>
        <dbReference type="EMBL" id="MDA3614929.1"/>
    </source>
</evidence>
<feature type="signal peptide" evidence="1">
    <location>
        <begin position="1"/>
        <end position="23"/>
    </location>
</feature>
<accession>A0ABT4UJB5</accession>
<dbReference type="RefSeq" id="WP_407031252.1">
    <property type="nucleotide sequence ID" value="NZ_JAQGEF010000008.1"/>
</dbReference>
<gene>
    <name evidence="2" type="ORF">O3P16_08925</name>
</gene>
<evidence type="ECO:0000256" key="1">
    <source>
        <dbReference type="SAM" id="SignalP"/>
    </source>
</evidence>
<evidence type="ECO:0008006" key="4">
    <source>
        <dbReference type="Google" id="ProtNLM"/>
    </source>
</evidence>
<dbReference type="EMBL" id="JAQGEF010000008">
    <property type="protein sequence ID" value="MDA3614929.1"/>
    <property type="molecule type" value="Genomic_DNA"/>
</dbReference>
<feature type="chain" id="PRO_5045721817" description="Macroglobulin domain-containing protein" evidence="1">
    <location>
        <begin position="24"/>
        <end position="381"/>
    </location>
</feature>
<keyword evidence="3" id="KW-1185">Reference proteome</keyword>
<evidence type="ECO:0000313" key="3">
    <source>
        <dbReference type="Proteomes" id="UP001210231"/>
    </source>
</evidence>
<name>A0ABT4UJB5_9BACT</name>
<dbReference type="Proteomes" id="UP001210231">
    <property type="component" value="Unassembled WGS sequence"/>
</dbReference>
<proteinExistence type="predicted"/>
<reference evidence="2 3" key="1">
    <citation type="submission" date="2022-12" db="EMBL/GenBank/DDBJ databases">
        <title>Chitinophagaceae gen. sp. nov., a new member of the family Chitinophagaceae, isolated from soil in a chemical factory.</title>
        <authorList>
            <person name="Ke Z."/>
        </authorList>
    </citation>
    <scope>NUCLEOTIDE SEQUENCE [LARGE SCALE GENOMIC DNA]</scope>
    <source>
        <strain evidence="2 3">LY-5</strain>
    </source>
</reference>